<protein>
    <recommendedName>
        <fullName evidence="3">T9SS type A sorting domain-containing protein</fullName>
    </recommendedName>
</protein>
<keyword evidence="2" id="KW-1185">Reference proteome</keyword>
<dbReference type="PRINTS" id="PR00633">
    <property type="entry name" value="RCCNDNSATION"/>
</dbReference>
<name>A0ABQ2AL53_9BACT</name>
<dbReference type="PANTHER" id="PTHR45982">
    <property type="entry name" value="REGULATOR OF CHROMOSOME CONDENSATION"/>
    <property type="match status" value="1"/>
</dbReference>
<dbReference type="InterPro" id="IPR051553">
    <property type="entry name" value="Ran_GTPase-activating"/>
</dbReference>
<dbReference type="PANTHER" id="PTHR45982:SF1">
    <property type="entry name" value="REGULATOR OF CHROMOSOME CONDENSATION"/>
    <property type="match status" value="1"/>
</dbReference>
<evidence type="ECO:0000313" key="1">
    <source>
        <dbReference type="EMBL" id="GGH91451.1"/>
    </source>
</evidence>
<dbReference type="Pfam" id="PF00415">
    <property type="entry name" value="RCC1"/>
    <property type="match status" value="4"/>
</dbReference>
<sequence>MCPVASLIVTVFGRLAWVVPAGLLAFEALAQQPVPYTQVSAGGFKSFAVRADGTLWAWGSNVDGELGLGAPTSAPVLVPQQVALPAGLPPGSGWAQVSAGASHALAIASDGSLWGWGSNGVGELGTGATGPAFAPRPVAVSAPAGTRWAHCAASSSFSLGIRADGTLWQWGQSLLSPSGAWAGTPLPVTAPGAAPGTTWTAVSSRRYHVLALRSDGTLWAWGRNGDGEVGDGTRTDRAQPVAVPVPAGTPAGARWVQAAAGREFSLGLLSTGDLCGWGYNANGVVGPSAAPLQPALLPFPAAAAAGTRWQQVHAGIAHATALRTDGSLWTWGENVYGQLVNNAQTVPFAPVREATNGTWAQVAGGHVHTLAIGTDGGVYAGGAAPAPGTTGNPYNYGQLGNGARTGSLVLQRTLAGPLGRRPAQAAAYHVYPNPARHWLAVDGLPARAVLTLATALGQAVRVETASGRARWDLGNVVAGVYLLTVATEDAAPRTLRVVVE</sequence>
<dbReference type="SUPFAM" id="SSF50985">
    <property type="entry name" value="RCC1/BLIP-II"/>
    <property type="match status" value="2"/>
</dbReference>
<dbReference type="PROSITE" id="PS50012">
    <property type="entry name" value="RCC1_3"/>
    <property type="match status" value="5"/>
</dbReference>
<dbReference type="InterPro" id="IPR009091">
    <property type="entry name" value="RCC1/BLIP-II"/>
</dbReference>
<dbReference type="Gene3D" id="2.130.10.30">
    <property type="entry name" value="Regulator of chromosome condensation 1/beta-lactamase-inhibitor protein II"/>
    <property type="match status" value="2"/>
</dbReference>
<dbReference type="InterPro" id="IPR026444">
    <property type="entry name" value="Secre_tail"/>
</dbReference>
<gene>
    <name evidence="1" type="ORF">GCM10011495_39590</name>
</gene>
<comment type="caution">
    <text evidence="1">The sequence shown here is derived from an EMBL/GenBank/DDBJ whole genome shotgun (WGS) entry which is preliminary data.</text>
</comment>
<dbReference type="EMBL" id="BMGY01000073">
    <property type="protein sequence ID" value="GGH91451.1"/>
    <property type="molecule type" value="Genomic_DNA"/>
</dbReference>
<dbReference type="Proteomes" id="UP000637774">
    <property type="component" value="Unassembled WGS sequence"/>
</dbReference>
<dbReference type="PROSITE" id="PS00626">
    <property type="entry name" value="RCC1_2"/>
    <property type="match status" value="1"/>
</dbReference>
<organism evidence="1 2">
    <name type="scientific">Hymenobacter frigidus</name>
    <dbReference type="NCBI Taxonomy" id="1524095"/>
    <lineage>
        <taxon>Bacteria</taxon>
        <taxon>Pseudomonadati</taxon>
        <taxon>Bacteroidota</taxon>
        <taxon>Cytophagia</taxon>
        <taxon>Cytophagales</taxon>
        <taxon>Hymenobacteraceae</taxon>
        <taxon>Hymenobacter</taxon>
    </lineage>
</organism>
<dbReference type="InterPro" id="IPR000408">
    <property type="entry name" value="Reg_chr_condens"/>
</dbReference>
<accession>A0ABQ2AL53</accession>
<reference evidence="2" key="1">
    <citation type="journal article" date="2019" name="Int. J. Syst. Evol. Microbiol.">
        <title>The Global Catalogue of Microorganisms (GCM) 10K type strain sequencing project: providing services to taxonomists for standard genome sequencing and annotation.</title>
        <authorList>
            <consortium name="The Broad Institute Genomics Platform"/>
            <consortium name="The Broad Institute Genome Sequencing Center for Infectious Disease"/>
            <person name="Wu L."/>
            <person name="Ma J."/>
        </authorList>
    </citation>
    <scope>NUCLEOTIDE SEQUENCE [LARGE SCALE GENOMIC DNA]</scope>
    <source>
        <strain evidence="2">CGMCC 1.14966</strain>
    </source>
</reference>
<dbReference type="RefSeq" id="WP_188563830.1">
    <property type="nucleotide sequence ID" value="NZ_BMGY01000073.1"/>
</dbReference>
<proteinExistence type="predicted"/>
<evidence type="ECO:0008006" key="3">
    <source>
        <dbReference type="Google" id="ProtNLM"/>
    </source>
</evidence>
<evidence type="ECO:0000313" key="2">
    <source>
        <dbReference type="Proteomes" id="UP000637774"/>
    </source>
</evidence>
<dbReference type="NCBIfam" id="TIGR04183">
    <property type="entry name" value="Por_Secre_tail"/>
    <property type="match status" value="1"/>
</dbReference>